<reference evidence="1" key="2">
    <citation type="journal article" date="2015" name="Fish Shellfish Immunol.">
        <title>Early steps in the European eel (Anguilla anguilla)-Vibrio vulnificus interaction in the gills: Role of the RtxA13 toxin.</title>
        <authorList>
            <person name="Callol A."/>
            <person name="Pajuelo D."/>
            <person name="Ebbesson L."/>
            <person name="Teles M."/>
            <person name="MacKenzie S."/>
            <person name="Amaro C."/>
        </authorList>
    </citation>
    <scope>NUCLEOTIDE SEQUENCE</scope>
</reference>
<proteinExistence type="predicted"/>
<dbReference type="AlphaFoldDB" id="A0A0E9RRL7"/>
<reference evidence="1" key="1">
    <citation type="submission" date="2014-11" db="EMBL/GenBank/DDBJ databases">
        <authorList>
            <person name="Amaro Gonzalez C."/>
        </authorList>
    </citation>
    <scope>NUCLEOTIDE SEQUENCE</scope>
</reference>
<evidence type="ECO:0000313" key="1">
    <source>
        <dbReference type="EMBL" id="JAH30963.1"/>
    </source>
</evidence>
<organism evidence="1">
    <name type="scientific">Anguilla anguilla</name>
    <name type="common">European freshwater eel</name>
    <name type="synonym">Muraena anguilla</name>
    <dbReference type="NCBI Taxonomy" id="7936"/>
    <lineage>
        <taxon>Eukaryota</taxon>
        <taxon>Metazoa</taxon>
        <taxon>Chordata</taxon>
        <taxon>Craniata</taxon>
        <taxon>Vertebrata</taxon>
        <taxon>Euteleostomi</taxon>
        <taxon>Actinopterygii</taxon>
        <taxon>Neopterygii</taxon>
        <taxon>Teleostei</taxon>
        <taxon>Anguilliformes</taxon>
        <taxon>Anguillidae</taxon>
        <taxon>Anguilla</taxon>
    </lineage>
</organism>
<accession>A0A0E9RRL7</accession>
<dbReference type="EMBL" id="GBXM01077614">
    <property type="protein sequence ID" value="JAH30963.1"/>
    <property type="molecule type" value="Transcribed_RNA"/>
</dbReference>
<sequence>MVKKIQNTIQKVILLCHYHDLPLHINC</sequence>
<name>A0A0E9RRL7_ANGAN</name>
<protein>
    <submittedName>
        <fullName evidence="1">Uncharacterized protein</fullName>
    </submittedName>
</protein>